<proteinExistence type="predicted"/>
<sequence>MLLKFPYRSHGSGVQLQVRQSTDGGRGQRQEGTGPPGPRPPLLGTASGSPRGQEVKTNHRKSGQMARPVSMETSVMPHTLPGSHRTRGFRSWSRPGLSRRTGEPGSRRGRPSTASFRCPTSVSAPALRMLRAGALPPKKRSLEPNPLEKGVLLLQSVAGHGSCGWRGLSKSARALSRFYGKMDGRKQDASTEDTSFTAELEELRKVFLTRPDCPRFSTRATSMCPYGSAISAELSEELRVALDSWKATQDLFSSQQVDGRLLPFSKSACEFNYLRTSESRMVSPVPSSPVLAHSQLRKRMPWYISVIHEKDHCLRTLGEEVQRLSQLEALLRKKDEEVSALQEEREALKKQLKFLLQSKSQEILEQPSESAPKPLGKLSILRTFFRDEEELQHRKQPQDECSATHRGKDLEVDGGQEDEAGEAEGRTGSGEAAPEEGVEVEVEQLEEEEVQGAEAQSKRSSSSLEEAFERELVAQLEEYEQVIWELQDELQVTRTRYSLATGAITSLQRRVGFQESRLRQVHTESEALQRELREREDQLRAMSNKFSNLREDKKHEEMMGLMEKDNFLLRQQVAELQSRLTKQEHIISELEAKVSQLQDQVSQKEGQLQRQKWLQEEMGSRNEMIQQAELQARVALESAQSRLERLRNNIIQATFSTPGIKSLATEISDNDILEALQRIISEPADYYNQLQQKGIRMPPLHQAEAPSSQSKSKKLASK</sequence>
<dbReference type="PANTHER" id="PTHR18853">
    <property type="entry name" value="FORKHEAD-ASSOCIATED DOMAIN-CONTAINING PROTEIN 1-RELATED"/>
    <property type="match status" value="1"/>
</dbReference>
<name>A0A6J1ZJI6_ACIJB</name>
<evidence type="ECO:0000256" key="1">
    <source>
        <dbReference type="SAM" id="Coils"/>
    </source>
</evidence>
<evidence type="ECO:0000256" key="2">
    <source>
        <dbReference type="SAM" id="MobiDB-lite"/>
    </source>
</evidence>
<feature type="compositionally biased region" description="Basic and acidic residues" evidence="2">
    <location>
        <begin position="391"/>
        <end position="411"/>
    </location>
</feature>
<feature type="region of interest" description="Disordered" evidence="2">
    <location>
        <begin position="694"/>
        <end position="718"/>
    </location>
</feature>
<dbReference type="KEGG" id="aju:106975287"/>
<evidence type="ECO:0000313" key="4">
    <source>
        <dbReference type="RefSeq" id="XP_026916430.1"/>
    </source>
</evidence>
<feature type="region of interest" description="Disordered" evidence="2">
    <location>
        <begin position="1"/>
        <end position="118"/>
    </location>
</feature>
<feature type="compositionally biased region" description="Acidic residues" evidence="2">
    <location>
        <begin position="433"/>
        <end position="451"/>
    </location>
</feature>
<dbReference type="CTD" id="148870"/>
<keyword evidence="1" id="KW-0175">Coiled coil</keyword>
<feature type="coiled-coil region" evidence="1">
    <location>
        <begin position="469"/>
        <end position="656"/>
    </location>
</feature>
<feature type="compositionally biased region" description="Acidic residues" evidence="2">
    <location>
        <begin position="412"/>
        <end position="422"/>
    </location>
</feature>
<reference evidence="4" key="2">
    <citation type="submission" date="2025-08" db="UniProtKB">
        <authorList>
            <consortium name="RefSeq"/>
        </authorList>
    </citation>
    <scope>IDENTIFICATION</scope>
    <source>
        <tissue evidence="4">Blood</tissue>
    </source>
</reference>
<dbReference type="Proteomes" id="UP001652583">
    <property type="component" value="Chromosome C1"/>
</dbReference>
<gene>
    <name evidence="4" type="primary">CCDC27</name>
</gene>
<dbReference type="GeneID" id="106975287"/>
<accession>A0A6J1ZJI6</accession>
<feature type="coiled-coil region" evidence="1">
    <location>
        <begin position="317"/>
        <end position="358"/>
    </location>
</feature>
<reference evidence="3" key="1">
    <citation type="submission" date="2025-05" db="UniProtKB">
        <authorList>
            <consortium name="RefSeq"/>
        </authorList>
    </citation>
    <scope>NUCLEOTIDE SEQUENCE [LARGE SCALE GENOMIC DNA]</scope>
</reference>
<organism evidence="3 4">
    <name type="scientific">Acinonyx jubatus</name>
    <name type="common">Cheetah</name>
    <dbReference type="NCBI Taxonomy" id="32536"/>
    <lineage>
        <taxon>Eukaryota</taxon>
        <taxon>Metazoa</taxon>
        <taxon>Chordata</taxon>
        <taxon>Craniata</taxon>
        <taxon>Vertebrata</taxon>
        <taxon>Euteleostomi</taxon>
        <taxon>Mammalia</taxon>
        <taxon>Eutheria</taxon>
        <taxon>Laurasiatheria</taxon>
        <taxon>Carnivora</taxon>
        <taxon>Feliformia</taxon>
        <taxon>Felidae</taxon>
        <taxon>Felinae</taxon>
        <taxon>Acinonyx</taxon>
    </lineage>
</organism>
<feature type="region of interest" description="Disordered" evidence="2">
    <location>
        <begin position="389"/>
        <end position="464"/>
    </location>
</feature>
<feature type="compositionally biased region" description="Polar residues" evidence="2">
    <location>
        <begin position="12"/>
        <end position="23"/>
    </location>
</feature>
<dbReference type="AlphaFoldDB" id="A0A6J1ZJI6"/>
<protein>
    <submittedName>
        <fullName evidence="4">Coiled-coil domain-containing protein 27</fullName>
    </submittedName>
</protein>
<dbReference type="PANTHER" id="PTHR18853:SF9">
    <property type="entry name" value="COILED-COIL DOMAIN-CONTAINING PROTEIN 27"/>
    <property type="match status" value="1"/>
</dbReference>
<dbReference type="RefSeq" id="XP_026916430.1">
    <property type="nucleotide sequence ID" value="XM_027060629.2"/>
</dbReference>
<dbReference type="InterPro" id="IPR052642">
    <property type="entry name" value="CC-FHA_domain"/>
</dbReference>
<evidence type="ECO:0000313" key="3">
    <source>
        <dbReference type="Proteomes" id="UP001652583"/>
    </source>
</evidence>
<keyword evidence="3" id="KW-1185">Reference proteome</keyword>